<dbReference type="EMBL" id="QEAP01000081">
    <property type="protein sequence ID" value="TPX75438.1"/>
    <property type="molecule type" value="Genomic_DNA"/>
</dbReference>
<evidence type="ECO:0000256" key="1">
    <source>
        <dbReference type="ARBA" id="ARBA00007920"/>
    </source>
</evidence>
<evidence type="ECO:0000313" key="4">
    <source>
        <dbReference type="EMBL" id="TPX75438.1"/>
    </source>
</evidence>
<feature type="domain" description="DUF676" evidence="3">
    <location>
        <begin position="4"/>
        <end position="220"/>
    </location>
</feature>
<reference evidence="4 5" key="1">
    <citation type="journal article" date="2019" name="Sci. Rep.">
        <title>Comparative genomics of chytrid fungi reveal insights into the obligate biotrophic and pathogenic lifestyle of Synchytrium endobioticum.</title>
        <authorList>
            <person name="van de Vossenberg B.T.L.H."/>
            <person name="Warris S."/>
            <person name="Nguyen H.D.T."/>
            <person name="van Gent-Pelzer M.P.E."/>
            <person name="Joly D.L."/>
            <person name="van de Geest H.C."/>
            <person name="Bonants P.J.M."/>
            <person name="Smith D.S."/>
            <person name="Levesque C.A."/>
            <person name="van der Lee T.A.J."/>
        </authorList>
    </citation>
    <scope>NUCLEOTIDE SEQUENCE [LARGE SCALE GENOMIC DNA]</scope>
    <source>
        <strain evidence="4 5">CBS 675.73</strain>
    </source>
</reference>
<dbReference type="PANTHER" id="PTHR12482">
    <property type="entry name" value="LIPASE ROG1-RELATED-RELATED"/>
    <property type="match status" value="1"/>
</dbReference>
<comment type="caution">
    <text evidence="4">The sequence shown here is derived from an EMBL/GenBank/DDBJ whole genome shotgun (WGS) entry which is preliminary data.</text>
</comment>
<dbReference type="Gene3D" id="3.40.50.1820">
    <property type="entry name" value="alpha/beta hydrolase"/>
    <property type="match status" value="1"/>
</dbReference>
<keyword evidence="2" id="KW-1133">Transmembrane helix</keyword>
<keyword evidence="2" id="KW-0812">Transmembrane</keyword>
<dbReference type="SUPFAM" id="SSF53474">
    <property type="entry name" value="alpha/beta-Hydrolases"/>
    <property type="match status" value="1"/>
</dbReference>
<name>A0A507FJ78_9FUNG</name>
<feature type="transmembrane region" description="Helical" evidence="2">
    <location>
        <begin position="280"/>
        <end position="300"/>
    </location>
</feature>
<comment type="similarity">
    <text evidence="1">Belongs to the putative lipase ROG1 family.</text>
</comment>
<dbReference type="InterPro" id="IPR007751">
    <property type="entry name" value="DUF676_lipase-like"/>
</dbReference>
<evidence type="ECO:0000313" key="5">
    <source>
        <dbReference type="Proteomes" id="UP000320333"/>
    </source>
</evidence>
<dbReference type="OrthoDB" id="273452at2759"/>
<dbReference type="InterPro" id="IPR044294">
    <property type="entry name" value="Lipase-like"/>
</dbReference>
<keyword evidence="2" id="KW-0472">Membrane</keyword>
<evidence type="ECO:0000259" key="3">
    <source>
        <dbReference type="Pfam" id="PF05057"/>
    </source>
</evidence>
<organism evidence="4 5">
    <name type="scientific">Chytriomyces confervae</name>
    <dbReference type="NCBI Taxonomy" id="246404"/>
    <lineage>
        <taxon>Eukaryota</taxon>
        <taxon>Fungi</taxon>
        <taxon>Fungi incertae sedis</taxon>
        <taxon>Chytridiomycota</taxon>
        <taxon>Chytridiomycota incertae sedis</taxon>
        <taxon>Chytridiomycetes</taxon>
        <taxon>Chytridiales</taxon>
        <taxon>Chytriomycetaceae</taxon>
        <taxon>Chytriomyces</taxon>
    </lineage>
</organism>
<sequence>MKPEVHLWVLHHGLWGNPDHLTYLTEKITAKAADTGEAVEVMNIAANTGTFSYGGVDGCGAKAVHLVCERLADTHQPPVTHISFVGYSLGGLILRYAIGVLYAHGVFQLQDDTEETFPLIAASDLAFKRVIPVNFVTFASPHVGAVRETKSAFNSVFHSVGSVIIARSGAQMLLRDRSSFEKRRIVNVMADPHLPFWKGLKAVEALYGNLTNDFFVSHRTSTLVDVTPRLEPTQIKRLPQLHPEDYPSLVRIDELERANDIEIEDDTDDKKQATSARFRMAMIIFIPIGLTFLTFRRLFWSLLQVHEFSKVVISKKTTALNTNNLHNLGWLKTWRDKNGPSTTPTTPPIADDGTWEYAFQQLNQLSWTRMHVRSEFRAHATIIRRAETSKGNEDVVPHYVDTVALFLKDLK</sequence>
<keyword evidence="5" id="KW-1185">Reference proteome</keyword>
<accession>A0A507FJ78</accession>
<protein>
    <recommendedName>
        <fullName evidence="3">DUF676 domain-containing protein</fullName>
    </recommendedName>
</protein>
<gene>
    <name evidence="4" type="ORF">CcCBS67573_g03301</name>
</gene>
<evidence type="ECO:0000256" key="2">
    <source>
        <dbReference type="SAM" id="Phobius"/>
    </source>
</evidence>
<dbReference type="Pfam" id="PF05057">
    <property type="entry name" value="DUF676"/>
    <property type="match status" value="1"/>
</dbReference>
<dbReference type="AlphaFoldDB" id="A0A507FJ78"/>
<dbReference type="PANTHER" id="PTHR12482:SF62">
    <property type="entry name" value="LIPASE ROG1-RELATED"/>
    <property type="match status" value="1"/>
</dbReference>
<dbReference type="InterPro" id="IPR029058">
    <property type="entry name" value="AB_hydrolase_fold"/>
</dbReference>
<dbReference type="Proteomes" id="UP000320333">
    <property type="component" value="Unassembled WGS sequence"/>
</dbReference>
<proteinExistence type="inferred from homology"/>